<keyword evidence="3" id="KW-1185">Reference proteome</keyword>
<feature type="chain" id="PRO_5041916163" evidence="1">
    <location>
        <begin position="25"/>
        <end position="113"/>
    </location>
</feature>
<gene>
    <name evidence="2" type="ORF">CHS0354_004993</name>
</gene>
<comment type="caution">
    <text evidence="2">The sequence shown here is derived from an EMBL/GenBank/DDBJ whole genome shotgun (WGS) entry which is preliminary data.</text>
</comment>
<dbReference type="Proteomes" id="UP001195483">
    <property type="component" value="Unassembled WGS sequence"/>
</dbReference>
<evidence type="ECO:0000256" key="1">
    <source>
        <dbReference type="SAM" id="SignalP"/>
    </source>
</evidence>
<proteinExistence type="predicted"/>
<reference evidence="2" key="2">
    <citation type="journal article" date="2021" name="Genome Biol. Evol.">
        <title>Developing a high-quality reference genome for a parasitic bivalve with doubly uniparental inheritance (Bivalvia: Unionida).</title>
        <authorList>
            <person name="Smith C.H."/>
        </authorList>
    </citation>
    <scope>NUCLEOTIDE SEQUENCE</scope>
    <source>
        <strain evidence="2">CHS0354</strain>
        <tissue evidence="2">Mantle</tissue>
    </source>
</reference>
<keyword evidence="1" id="KW-0732">Signal</keyword>
<organism evidence="2 3">
    <name type="scientific">Potamilus streckersoni</name>
    <dbReference type="NCBI Taxonomy" id="2493646"/>
    <lineage>
        <taxon>Eukaryota</taxon>
        <taxon>Metazoa</taxon>
        <taxon>Spiralia</taxon>
        <taxon>Lophotrochozoa</taxon>
        <taxon>Mollusca</taxon>
        <taxon>Bivalvia</taxon>
        <taxon>Autobranchia</taxon>
        <taxon>Heteroconchia</taxon>
        <taxon>Palaeoheterodonta</taxon>
        <taxon>Unionida</taxon>
        <taxon>Unionoidea</taxon>
        <taxon>Unionidae</taxon>
        <taxon>Ambleminae</taxon>
        <taxon>Lampsilini</taxon>
        <taxon>Potamilus</taxon>
    </lineage>
</organism>
<feature type="signal peptide" evidence="1">
    <location>
        <begin position="1"/>
        <end position="24"/>
    </location>
</feature>
<name>A0AAE0SSJ8_9BIVA</name>
<sequence length="113" mass="13310">MRTSTMCFVFGLALIMLLLSNTTADFSRTDCFMECMLEKYRKPIYCECSETDLMHWGKRTPSGYRTRSEIRMPFRYGKRDPSLTSRNSDFPDYDSGFDALGNIQSFRRYDFNV</sequence>
<reference evidence="2" key="1">
    <citation type="journal article" date="2021" name="Genome Biol. Evol.">
        <title>A High-Quality Reference Genome for a Parasitic Bivalve with Doubly Uniparental Inheritance (Bivalvia: Unionida).</title>
        <authorList>
            <person name="Smith C.H."/>
        </authorList>
    </citation>
    <scope>NUCLEOTIDE SEQUENCE</scope>
    <source>
        <strain evidence="2">CHS0354</strain>
    </source>
</reference>
<dbReference type="EMBL" id="JAEAOA010000363">
    <property type="protein sequence ID" value="KAK3597237.1"/>
    <property type="molecule type" value="Genomic_DNA"/>
</dbReference>
<evidence type="ECO:0000313" key="3">
    <source>
        <dbReference type="Proteomes" id="UP001195483"/>
    </source>
</evidence>
<accession>A0AAE0SSJ8</accession>
<dbReference type="AlphaFoldDB" id="A0AAE0SSJ8"/>
<protein>
    <submittedName>
        <fullName evidence="2">Uncharacterized protein</fullName>
    </submittedName>
</protein>
<evidence type="ECO:0000313" key="2">
    <source>
        <dbReference type="EMBL" id="KAK3597237.1"/>
    </source>
</evidence>
<reference evidence="2" key="3">
    <citation type="submission" date="2023-05" db="EMBL/GenBank/DDBJ databases">
        <authorList>
            <person name="Smith C.H."/>
        </authorList>
    </citation>
    <scope>NUCLEOTIDE SEQUENCE</scope>
    <source>
        <strain evidence="2">CHS0354</strain>
        <tissue evidence="2">Mantle</tissue>
    </source>
</reference>